<evidence type="ECO:0000313" key="2">
    <source>
        <dbReference type="EMBL" id="KXA91090.1"/>
    </source>
</evidence>
<organism evidence="2 3">
    <name type="scientific">candidate division MSBL1 archaeon SCGC-AAA259D18</name>
    <dbReference type="NCBI Taxonomy" id="1698262"/>
    <lineage>
        <taxon>Archaea</taxon>
        <taxon>Methanobacteriati</taxon>
        <taxon>Methanobacteriota</taxon>
        <taxon>candidate division MSBL1</taxon>
    </lineage>
</organism>
<dbReference type="AlphaFoldDB" id="A0A133UA65"/>
<keyword evidence="3" id="KW-1185">Reference proteome</keyword>
<sequence length="104" mass="11579">MKLEDVGNPSSFDPSTARTVLKPEGEGSDANDVKDPYIISVGRKLHMFYTGWDGAGERPHLAISSNGENWEKIPENPILSREGWHDCLTRVSCVFPQENGFTMI</sequence>
<evidence type="ECO:0008006" key="4">
    <source>
        <dbReference type="Google" id="ProtNLM"/>
    </source>
</evidence>
<dbReference type="EMBL" id="LHXM01000036">
    <property type="protein sequence ID" value="KXA91090.1"/>
    <property type="molecule type" value="Genomic_DNA"/>
</dbReference>
<feature type="region of interest" description="Disordered" evidence="1">
    <location>
        <begin position="1"/>
        <end position="34"/>
    </location>
</feature>
<dbReference type="InterPro" id="IPR023296">
    <property type="entry name" value="Glyco_hydro_beta-prop_sf"/>
</dbReference>
<dbReference type="SUPFAM" id="SSF75005">
    <property type="entry name" value="Arabinanase/levansucrase/invertase"/>
    <property type="match status" value="1"/>
</dbReference>
<comment type="caution">
    <text evidence="2">The sequence shown here is derived from an EMBL/GenBank/DDBJ whole genome shotgun (WGS) entry which is preliminary data.</text>
</comment>
<dbReference type="Gene3D" id="2.115.10.20">
    <property type="entry name" value="Glycosyl hydrolase domain, family 43"/>
    <property type="match status" value="1"/>
</dbReference>
<accession>A0A133UA65</accession>
<evidence type="ECO:0000256" key="1">
    <source>
        <dbReference type="SAM" id="MobiDB-lite"/>
    </source>
</evidence>
<feature type="compositionally biased region" description="Basic and acidic residues" evidence="1">
    <location>
        <begin position="21"/>
        <end position="34"/>
    </location>
</feature>
<protein>
    <recommendedName>
        <fullName evidence="4">Glycosyl hydrolase family 32 N-terminal domain-containing protein</fullName>
    </recommendedName>
</protein>
<name>A0A133UA65_9EURY</name>
<reference evidence="2 3" key="1">
    <citation type="journal article" date="2016" name="Sci. Rep.">
        <title>Metabolic traits of an uncultured archaeal lineage -MSBL1- from brine pools of the Red Sea.</title>
        <authorList>
            <person name="Mwirichia R."/>
            <person name="Alam I."/>
            <person name="Rashid M."/>
            <person name="Vinu M."/>
            <person name="Ba-Alawi W."/>
            <person name="Anthony Kamau A."/>
            <person name="Kamanda Ngugi D."/>
            <person name="Goker M."/>
            <person name="Klenk H.P."/>
            <person name="Bajic V."/>
            <person name="Stingl U."/>
        </authorList>
    </citation>
    <scope>NUCLEOTIDE SEQUENCE [LARGE SCALE GENOMIC DNA]</scope>
    <source>
        <strain evidence="2">SCGC-AAA259D18</strain>
    </source>
</reference>
<feature type="compositionally biased region" description="Polar residues" evidence="1">
    <location>
        <begin position="8"/>
        <end position="18"/>
    </location>
</feature>
<gene>
    <name evidence="2" type="ORF">AKJ63_01905</name>
</gene>
<evidence type="ECO:0000313" key="3">
    <source>
        <dbReference type="Proteomes" id="UP000070195"/>
    </source>
</evidence>
<dbReference type="Proteomes" id="UP000070195">
    <property type="component" value="Unassembled WGS sequence"/>
</dbReference>
<proteinExistence type="predicted"/>